<evidence type="ECO:0000313" key="2">
    <source>
        <dbReference type="Proteomes" id="UP000284395"/>
    </source>
</evidence>
<gene>
    <name evidence="1" type="ORF">D6851_01425</name>
</gene>
<reference evidence="1 2" key="1">
    <citation type="submission" date="2018-09" db="EMBL/GenBank/DDBJ databases">
        <title>Altererythrobacter spongiae sp. nov., isolated from a marine sponge.</title>
        <authorList>
            <person name="Zhuang L."/>
            <person name="Luo L."/>
        </authorList>
    </citation>
    <scope>NUCLEOTIDE SEQUENCE [LARGE SCALE GENOMIC DNA]</scope>
    <source>
        <strain evidence="1 2">HN-Y73</strain>
    </source>
</reference>
<evidence type="ECO:0000313" key="1">
    <source>
        <dbReference type="EMBL" id="RKF23180.1"/>
    </source>
</evidence>
<comment type="caution">
    <text evidence="1">The sequence shown here is derived from an EMBL/GenBank/DDBJ whole genome shotgun (WGS) entry which is preliminary data.</text>
</comment>
<sequence length="199" mass="21896">MFQFALPFRPGSGEGPPRIVIGDANASVAEALHKTEDWPFRTAILTGPRLSGKSLFARWFEESGRGEAIDDAPQMDEHLLFHRWNRAQELEQPLLLIAGPEPWNIALPDLRSRLGAAMQLEIQPPDDNMAAELLLSLAQERSLPLGPDAAAYLVPRAPRGYAELVDLVAAIDRISLERKAAPTLAIWRAALEELHGRAG</sequence>
<organism evidence="1 2">
    <name type="scientific">Altericroceibacterium spongiae</name>
    <dbReference type="NCBI Taxonomy" id="2320269"/>
    <lineage>
        <taxon>Bacteria</taxon>
        <taxon>Pseudomonadati</taxon>
        <taxon>Pseudomonadota</taxon>
        <taxon>Alphaproteobacteria</taxon>
        <taxon>Sphingomonadales</taxon>
        <taxon>Erythrobacteraceae</taxon>
        <taxon>Altericroceibacterium</taxon>
    </lineage>
</organism>
<dbReference type="OrthoDB" id="7390113at2"/>
<dbReference type="EMBL" id="RAPF01000001">
    <property type="protein sequence ID" value="RKF23180.1"/>
    <property type="molecule type" value="Genomic_DNA"/>
</dbReference>
<accession>A0A420ERA4</accession>
<keyword evidence="2" id="KW-1185">Reference proteome</keyword>
<dbReference type="RefSeq" id="WP_120323084.1">
    <property type="nucleotide sequence ID" value="NZ_RAPF01000001.1"/>
</dbReference>
<dbReference type="SUPFAM" id="SSF52540">
    <property type="entry name" value="P-loop containing nucleoside triphosphate hydrolases"/>
    <property type="match status" value="1"/>
</dbReference>
<dbReference type="InterPro" id="IPR027417">
    <property type="entry name" value="P-loop_NTPase"/>
</dbReference>
<name>A0A420ERA4_9SPHN</name>
<dbReference type="Proteomes" id="UP000284395">
    <property type="component" value="Unassembled WGS sequence"/>
</dbReference>
<dbReference type="AlphaFoldDB" id="A0A420ERA4"/>
<protein>
    <submittedName>
        <fullName evidence="1">ATPase</fullName>
    </submittedName>
</protein>
<proteinExistence type="predicted"/>
<dbReference type="Gene3D" id="1.10.8.60">
    <property type="match status" value="1"/>
</dbReference>